<dbReference type="Proteomes" id="UP001489719">
    <property type="component" value="Unassembled WGS sequence"/>
</dbReference>
<dbReference type="EMBL" id="MU970069">
    <property type="protein sequence ID" value="KAK9322882.1"/>
    <property type="molecule type" value="Genomic_DNA"/>
</dbReference>
<evidence type="ECO:0000313" key="1">
    <source>
        <dbReference type="EMBL" id="KAK9322882.1"/>
    </source>
</evidence>
<organism evidence="1 2">
    <name type="scientific">Lipomyces orientalis</name>
    <dbReference type="NCBI Taxonomy" id="1233043"/>
    <lineage>
        <taxon>Eukaryota</taxon>
        <taxon>Fungi</taxon>
        <taxon>Dikarya</taxon>
        <taxon>Ascomycota</taxon>
        <taxon>Saccharomycotina</taxon>
        <taxon>Lipomycetes</taxon>
        <taxon>Lipomycetales</taxon>
        <taxon>Lipomycetaceae</taxon>
        <taxon>Lipomyces</taxon>
    </lineage>
</organism>
<proteinExistence type="predicted"/>
<evidence type="ECO:0000313" key="2">
    <source>
        <dbReference type="Proteomes" id="UP001489719"/>
    </source>
</evidence>
<keyword evidence="2" id="KW-1185">Reference proteome</keyword>
<name>A0ACC3TQF6_9ASCO</name>
<accession>A0ACC3TQF6</accession>
<protein>
    <submittedName>
        <fullName evidence="1">Uncharacterized protein</fullName>
    </submittedName>
</protein>
<gene>
    <name evidence="1" type="ORF">V1517DRAFT_322003</name>
</gene>
<comment type="caution">
    <text evidence="1">The sequence shown here is derived from an EMBL/GenBank/DDBJ whole genome shotgun (WGS) entry which is preliminary data.</text>
</comment>
<sequence>MSESILIMRKTESSQTAPSSSIPRRVIRPRPKADDSVSHSTPRSVRFSGNGAKAFKASNRTSMSKKDGDAIASRKAGKVGARKTNLASEHEKPVERESKKHTQQGSLNPDEIAATACITTAAAADTVFAGAEILELDDLPGHKTVGRSVTKRYRATLSEKFLESLNRQDSVRYAPQTSSPDKVSPRQKIVETVSQKAKDFGSLKNVGVLVRAEDDNNGRMDGSLLELQVLRRRAMQEFMSSRAKHDGEILQAAEVMASDEFENNFEYLKSEVANDISCPTTNLFDMDDIDEEYVGCTVPINSSHVVQPTPVRAVSVPEMPAGDEAAAPQYSAIERRLMTPQEDGSSDLSDFVLSPARSPQTERTMTEKATDLLPYQFSTSLRAKIDDDADDSGYHASIESGNEEDNLSSVADIVHVQLHKQVHPPNVRIPMVVSCRCQIWLMDTDVSEIGRRVSDASYGAGLAYTFIRRSVLSWSYGYLLILSFLFDTTVWRACLRGLLWL</sequence>
<reference evidence="2" key="1">
    <citation type="journal article" date="2024" name="Front. Bioeng. Biotechnol.">
        <title>Genome-scale model development and genomic sequencing of the oleaginous clade Lipomyces.</title>
        <authorList>
            <person name="Czajka J.J."/>
            <person name="Han Y."/>
            <person name="Kim J."/>
            <person name="Mondo S.J."/>
            <person name="Hofstad B.A."/>
            <person name="Robles A."/>
            <person name="Haridas S."/>
            <person name="Riley R."/>
            <person name="LaButti K."/>
            <person name="Pangilinan J."/>
            <person name="Andreopoulos W."/>
            <person name="Lipzen A."/>
            <person name="Yan J."/>
            <person name="Wang M."/>
            <person name="Ng V."/>
            <person name="Grigoriev I.V."/>
            <person name="Spatafora J.W."/>
            <person name="Magnuson J.K."/>
            <person name="Baker S.E."/>
            <person name="Pomraning K.R."/>
        </authorList>
    </citation>
    <scope>NUCLEOTIDE SEQUENCE [LARGE SCALE GENOMIC DNA]</scope>
    <source>
        <strain evidence="2">CBS 10300</strain>
    </source>
</reference>